<dbReference type="InterPro" id="IPR016181">
    <property type="entry name" value="Acyl_CoA_acyltransferase"/>
</dbReference>
<dbReference type="EMBL" id="MN740006">
    <property type="protein sequence ID" value="QHT83227.1"/>
    <property type="molecule type" value="Genomic_DNA"/>
</dbReference>
<evidence type="ECO:0000313" key="1">
    <source>
        <dbReference type="EMBL" id="QHT83227.1"/>
    </source>
</evidence>
<accession>A0A6C0HSC0</accession>
<dbReference type="AlphaFoldDB" id="A0A6C0HSC0"/>
<organism evidence="1">
    <name type="scientific">viral metagenome</name>
    <dbReference type="NCBI Taxonomy" id="1070528"/>
    <lineage>
        <taxon>unclassified sequences</taxon>
        <taxon>metagenomes</taxon>
        <taxon>organismal metagenomes</taxon>
    </lineage>
</organism>
<reference evidence="1" key="1">
    <citation type="journal article" date="2020" name="Nature">
        <title>Giant virus diversity and host interactions through global metagenomics.</title>
        <authorList>
            <person name="Schulz F."/>
            <person name="Roux S."/>
            <person name="Paez-Espino D."/>
            <person name="Jungbluth S."/>
            <person name="Walsh D.A."/>
            <person name="Denef V.J."/>
            <person name="McMahon K.D."/>
            <person name="Konstantinidis K.T."/>
            <person name="Eloe-Fadrosh E.A."/>
            <person name="Kyrpides N.C."/>
            <person name="Woyke T."/>
        </authorList>
    </citation>
    <scope>NUCLEOTIDE SEQUENCE</scope>
    <source>
        <strain evidence="1">GVMAG-M-3300023184-167</strain>
    </source>
</reference>
<evidence type="ECO:0008006" key="2">
    <source>
        <dbReference type="Google" id="ProtNLM"/>
    </source>
</evidence>
<sequence>MSNLNTVSVHCDEEEIAYFTMHENPYSVSINTGEYQGKGLARLMVSLLCKKLNFSPETLIYVDTDASNGFWEAVGFKPNRYYSSKNREGCGYELVIEFGKLVEWAN</sequence>
<protein>
    <recommendedName>
        <fullName evidence="2">N-acetyltransferase domain-containing protein</fullName>
    </recommendedName>
</protein>
<name>A0A6C0HSC0_9ZZZZ</name>
<proteinExistence type="predicted"/>
<dbReference type="Gene3D" id="3.40.630.30">
    <property type="match status" value="1"/>
</dbReference>
<dbReference type="SUPFAM" id="SSF55729">
    <property type="entry name" value="Acyl-CoA N-acyltransferases (Nat)"/>
    <property type="match status" value="1"/>
</dbReference>